<organism evidence="2 3">
    <name type="scientific">Vibrio genomosp. F10 str. ZF-129</name>
    <dbReference type="NCBI Taxonomy" id="1187848"/>
    <lineage>
        <taxon>Bacteria</taxon>
        <taxon>Pseudomonadati</taxon>
        <taxon>Pseudomonadota</taxon>
        <taxon>Gammaproteobacteria</taxon>
        <taxon>Vibrionales</taxon>
        <taxon>Vibrionaceae</taxon>
        <taxon>Vibrio</taxon>
    </lineage>
</organism>
<evidence type="ECO:0000313" key="2">
    <source>
        <dbReference type="EMBL" id="OEE32342.1"/>
    </source>
</evidence>
<proteinExistence type="predicted"/>
<dbReference type="RefSeq" id="WP_017040499.1">
    <property type="nucleotide sequence ID" value="NZ_AJYQ02000114.1"/>
</dbReference>
<dbReference type="AlphaFoldDB" id="A0A1E5BCL8"/>
<gene>
    <name evidence="2" type="ORF">A1QO_11520</name>
</gene>
<dbReference type="EMBL" id="AJYQ02000114">
    <property type="protein sequence ID" value="OEE32342.1"/>
    <property type="molecule type" value="Genomic_DNA"/>
</dbReference>
<name>A0A1E5BCL8_9VIBR</name>
<comment type="caution">
    <text evidence="2">The sequence shown here is derived from an EMBL/GenBank/DDBJ whole genome shotgun (WGS) entry which is preliminary data.</text>
</comment>
<evidence type="ECO:0000313" key="3">
    <source>
        <dbReference type="Proteomes" id="UP000094741"/>
    </source>
</evidence>
<reference evidence="2 3" key="1">
    <citation type="journal article" date="2012" name="Science">
        <title>Ecological populations of bacteria act as socially cohesive units of antibiotic production and resistance.</title>
        <authorList>
            <person name="Cordero O.X."/>
            <person name="Wildschutte H."/>
            <person name="Kirkup B."/>
            <person name="Proehl S."/>
            <person name="Ngo L."/>
            <person name="Hussain F."/>
            <person name="Le Roux F."/>
            <person name="Mincer T."/>
            <person name="Polz M.F."/>
        </authorList>
    </citation>
    <scope>NUCLEOTIDE SEQUENCE [LARGE SCALE GENOMIC DNA]</scope>
    <source>
        <strain evidence="2 3">ZF-129</strain>
    </source>
</reference>
<keyword evidence="1" id="KW-0472">Membrane</keyword>
<feature type="transmembrane region" description="Helical" evidence="1">
    <location>
        <begin position="75"/>
        <end position="99"/>
    </location>
</feature>
<dbReference type="Proteomes" id="UP000094741">
    <property type="component" value="Unassembled WGS sequence"/>
</dbReference>
<feature type="transmembrane region" description="Helical" evidence="1">
    <location>
        <begin position="44"/>
        <end position="63"/>
    </location>
</feature>
<keyword evidence="1" id="KW-1133">Transmembrane helix</keyword>
<evidence type="ECO:0000256" key="1">
    <source>
        <dbReference type="SAM" id="Phobius"/>
    </source>
</evidence>
<protein>
    <recommendedName>
        <fullName evidence="4">DUF805 domain-containing protein</fullName>
    </recommendedName>
</protein>
<keyword evidence="1" id="KW-0812">Transmembrane</keyword>
<evidence type="ECO:0008006" key="4">
    <source>
        <dbReference type="Google" id="ProtNLM"/>
    </source>
</evidence>
<dbReference type="STRING" id="1187848.A1QO_11520"/>
<accession>A0A1E5BCL8</accession>
<sequence length="112" mass="12286">MNTIKSIWKDSTITRTTYNLFTLFSLILLAVAFISLVIVNEGILLLWLPVGIAVTVLSIMAMWKRSRDITENTGMGVVIFVIVIALNSFTGVVGTLILMCVPSHSKTLVSDI</sequence>
<feature type="transmembrane region" description="Helical" evidence="1">
    <location>
        <begin position="20"/>
        <end position="38"/>
    </location>
</feature>